<evidence type="ECO:0000256" key="12">
    <source>
        <dbReference type="SAM" id="Phobius"/>
    </source>
</evidence>
<dbReference type="InterPro" id="IPR000276">
    <property type="entry name" value="GPCR_Rhodpsn"/>
</dbReference>
<dbReference type="Pfam" id="PF00001">
    <property type="entry name" value="7tm_1"/>
    <property type="match status" value="1"/>
</dbReference>
<evidence type="ECO:0000256" key="9">
    <source>
        <dbReference type="ARBA" id="ARBA00023170"/>
    </source>
</evidence>
<evidence type="ECO:0000259" key="13">
    <source>
        <dbReference type="PROSITE" id="PS50262"/>
    </source>
</evidence>
<keyword evidence="6" id="KW-0297">G-protein coupled receptor</keyword>
<dbReference type="PRINTS" id="PR01157">
    <property type="entry name" value="P2YPURNOCPTR"/>
</dbReference>
<evidence type="ECO:0000256" key="5">
    <source>
        <dbReference type="ARBA" id="ARBA00022989"/>
    </source>
</evidence>
<accession>A0AAV7MXA4</accession>
<organism evidence="14 15">
    <name type="scientific">Pleurodeles waltl</name>
    <name type="common">Iberian ribbed newt</name>
    <dbReference type="NCBI Taxonomy" id="8319"/>
    <lineage>
        <taxon>Eukaryota</taxon>
        <taxon>Metazoa</taxon>
        <taxon>Chordata</taxon>
        <taxon>Craniata</taxon>
        <taxon>Vertebrata</taxon>
        <taxon>Euteleostomi</taxon>
        <taxon>Amphibia</taxon>
        <taxon>Batrachia</taxon>
        <taxon>Caudata</taxon>
        <taxon>Salamandroidea</taxon>
        <taxon>Salamandridae</taxon>
        <taxon>Pleurodelinae</taxon>
        <taxon>Pleurodeles</taxon>
    </lineage>
</organism>
<evidence type="ECO:0000256" key="10">
    <source>
        <dbReference type="ARBA" id="ARBA00023180"/>
    </source>
</evidence>
<protein>
    <recommendedName>
        <fullName evidence="13">G-protein coupled receptors family 1 profile domain-containing protein</fullName>
    </recommendedName>
</protein>
<dbReference type="PROSITE" id="PS50262">
    <property type="entry name" value="G_PROTEIN_RECEP_F1_2"/>
    <property type="match status" value="1"/>
</dbReference>
<comment type="subcellular location">
    <subcellularLocation>
        <location evidence="1">Cell membrane</location>
        <topology evidence="1">Multi-pass membrane protein</topology>
    </subcellularLocation>
</comment>
<evidence type="ECO:0000256" key="8">
    <source>
        <dbReference type="ARBA" id="ARBA00023157"/>
    </source>
</evidence>
<dbReference type="FunFam" id="1.20.1070.10:FF:000065">
    <property type="entry name" value="G-protein coupled receptor 4"/>
    <property type="match status" value="1"/>
</dbReference>
<evidence type="ECO:0000256" key="4">
    <source>
        <dbReference type="ARBA" id="ARBA00022692"/>
    </source>
</evidence>
<feature type="transmembrane region" description="Helical" evidence="12">
    <location>
        <begin position="131"/>
        <end position="150"/>
    </location>
</feature>
<feature type="transmembrane region" description="Helical" evidence="12">
    <location>
        <begin position="223"/>
        <end position="244"/>
    </location>
</feature>
<evidence type="ECO:0000256" key="7">
    <source>
        <dbReference type="ARBA" id="ARBA00023136"/>
    </source>
</evidence>
<keyword evidence="11" id="KW-0807">Transducer</keyword>
<evidence type="ECO:0000256" key="2">
    <source>
        <dbReference type="ARBA" id="ARBA00010663"/>
    </source>
</evidence>
<evidence type="ECO:0000256" key="3">
    <source>
        <dbReference type="ARBA" id="ARBA00022475"/>
    </source>
</evidence>
<feature type="transmembrane region" description="Helical" evidence="12">
    <location>
        <begin position="50"/>
        <end position="72"/>
    </location>
</feature>
<dbReference type="GO" id="GO:0004930">
    <property type="term" value="F:G protein-coupled receptor activity"/>
    <property type="evidence" value="ECO:0007669"/>
    <property type="project" value="UniProtKB-KW"/>
</dbReference>
<evidence type="ECO:0000256" key="11">
    <source>
        <dbReference type="ARBA" id="ARBA00023224"/>
    </source>
</evidence>
<dbReference type="PRINTS" id="PR00237">
    <property type="entry name" value="GPCRRHODOPSN"/>
</dbReference>
<reference evidence="14" key="1">
    <citation type="journal article" date="2022" name="bioRxiv">
        <title>Sequencing and chromosome-scale assembly of the giantPleurodeles waltlgenome.</title>
        <authorList>
            <person name="Brown T."/>
            <person name="Elewa A."/>
            <person name="Iarovenko S."/>
            <person name="Subramanian E."/>
            <person name="Araus A.J."/>
            <person name="Petzold A."/>
            <person name="Susuki M."/>
            <person name="Suzuki K.-i.T."/>
            <person name="Hayashi T."/>
            <person name="Toyoda A."/>
            <person name="Oliveira C."/>
            <person name="Osipova E."/>
            <person name="Leigh N.D."/>
            <person name="Simon A."/>
            <person name="Yun M.H."/>
        </authorList>
    </citation>
    <scope>NUCLEOTIDE SEQUENCE</scope>
    <source>
        <strain evidence="14">20211129_DDA</strain>
        <tissue evidence="14">Liver</tissue>
    </source>
</reference>
<evidence type="ECO:0000313" key="14">
    <source>
        <dbReference type="EMBL" id="KAJ1108237.1"/>
    </source>
</evidence>
<feature type="transmembrane region" description="Helical" evidence="12">
    <location>
        <begin position="99"/>
        <end position="119"/>
    </location>
</feature>
<keyword evidence="7 12" id="KW-0472">Membrane</keyword>
<dbReference type="AlphaFoldDB" id="A0AAV7MXA4"/>
<sequence length="349" mass="40013">MTDENVTCPYPAKYEATLFPTIYSVVFIVGLFGNVTAVGVIALHIRRKNVLGIYLANLCASDLIYIFTLPIWTVYTAKEDWQFGALTCKIVGFFFNTNLYSTISFLSCIAIDRFLGTVFPMHSRTLRNMKAAMIICGIVWVIILGTHSVFLSRDELFNATQDIELCYEKYPMDQWMAHLNYFRIFVVFVIPLVLLVFSYCSIIWAIHHSPSLEKRQKRKITSLLLALIGIFVVCYLPYHVVLFIRSYASDVSINTCNLESKIRPAYRITFALTSLASALDPFINIFVSDHVKQDILEQLRDIWNSLRLKRQQETEGRPYLKTVCDASKLPKNIDQGLLEINQSKPQTKL</sequence>
<dbReference type="Gene3D" id="1.20.1070.10">
    <property type="entry name" value="Rhodopsin 7-helix transmembrane proteins"/>
    <property type="match status" value="1"/>
</dbReference>
<evidence type="ECO:0000256" key="1">
    <source>
        <dbReference type="ARBA" id="ARBA00004651"/>
    </source>
</evidence>
<keyword evidence="4 12" id="KW-0812">Transmembrane</keyword>
<gene>
    <name evidence="14" type="ORF">NDU88_005619</name>
</gene>
<evidence type="ECO:0000256" key="6">
    <source>
        <dbReference type="ARBA" id="ARBA00023040"/>
    </source>
</evidence>
<dbReference type="GO" id="GO:0005886">
    <property type="term" value="C:plasma membrane"/>
    <property type="evidence" value="ECO:0007669"/>
    <property type="project" value="UniProtKB-SubCell"/>
</dbReference>
<dbReference type="PANTHER" id="PTHR24234">
    <property type="entry name" value="LYSOPHOSPHATIDIC ACID RECEPTOR 5/SPHINGOSYLPHOSPHORYLCHOLINE RECEPTOR"/>
    <property type="match status" value="1"/>
</dbReference>
<dbReference type="InterPro" id="IPR017452">
    <property type="entry name" value="GPCR_Rhodpsn_7TM"/>
</dbReference>
<keyword evidence="9" id="KW-0675">Receptor</keyword>
<dbReference type="PANTHER" id="PTHR24234:SF12">
    <property type="entry name" value="NOVEL 7 TRANSMEMBRANE RECEPTOR (RHODOPSIN FAMILY) PROTEIN"/>
    <property type="match status" value="1"/>
</dbReference>
<keyword evidence="15" id="KW-1185">Reference proteome</keyword>
<keyword evidence="10" id="KW-0325">Glycoprotein</keyword>
<feature type="transmembrane region" description="Helical" evidence="12">
    <location>
        <begin position="181"/>
        <end position="202"/>
    </location>
</feature>
<dbReference type="Proteomes" id="UP001066276">
    <property type="component" value="Chromosome 9"/>
</dbReference>
<evidence type="ECO:0000313" key="15">
    <source>
        <dbReference type="Proteomes" id="UP001066276"/>
    </source>
</evidence>
<dbReference type="SUPFAM" id="SSF81321">
    <property type="entry name" value="Family A G protein-coupled receptor-like"/>
    <property type="match status" value="1"/>
</dbReference>
<dbReference type="EMBL" id="JANPWB010000013">
    <property type="protein sequence ID" value="KAJ1108237.1"/>
    <property type="molecule type" value="Genomic_DNA"/>
</dbReference>
<keyword evidence="8" id="KW-1015">Disulfide bond</keyword>
<proteinExistence type="inferred from homology"/>
<name>A0AAV7MXA4_PLEWA</name>
<keyword evidence="5 12" id="KW-1133">Transmembrane helix</keyword>
<comment type="similarity">
    <text evidence="2">Belongs to the G-protein coupled receptor 1 family.</text>
</comment>
<feature type="transmembrane region" description="Helical" evidence="12">
    <location>
        <begin position="22"/>
        <end position="43"/>
    </location>
</feature>
<feature type="transmembrane region" description="Helical" evidence="12">
    <location>
        <begin position="264"/>
        <end position="287"/>
    </location>
</feature>
<keyword evidence="3" id="KW-1003">Cell membrane</keyword>
<comment type="caution">
    <text evidence="14">The sequence shown here is derived from an EMBL/GenBank/DDBJ whole genome shotgun (WGS) entry which is preliminary data.</text>
</comment>
<feature type="domain" description="G-protein coupled receptors family 1 profile" evidence="13">
    <location>
        <begin position="33"/>
        <end position="284"/>
    </location>
</feature>